<organism evidence="1 2">
    <name type="scientific">Psylliodes chrysocephalus</name>
    <dbReference type="NCBI Taxonomy" id="3402493"/>
    <lineage>
        <taxon>Eukaryota</taxon>
        <taxon>Metazoa</taxon>
        <taxon>Ecdysozoa</taxon>
        <taxon>Arthropoda</taxon>
        <taxon>Hexapoda</taxon>
        <taxon>Insecta</taxon>
        <taxon>Pterygota</taxon>
        <taxon>Neoptera</taxon>
        <taxon>Endopterygota</taxon>
        <taxon>Coleoptera</taxon>
        <taxon>Polyphaga</taxon>
        <taxon>Cucujiformia</taxon>
        <taxon>Chrysomeloidea</taxon>
        <taxon>Chrysomelidae</taxon>
        <taxon>Galerucinae</taxon>
        <taxon>Alticini</taxon>
        <taxon>Psylliodes</taxon>
    </lineage>
</organism>
<dbReference type="PANTHER" id="PTHR37162:SF1">
    <property type="entry name" value="BED-TYPE DOMAIN-CONTAINING PROTEIN"/>
    <property type="match status" value="1"/>
</dbReference>
<protein>
    <submittedName>
        <fullName evidence="1">Uncharacterized protein</fullName>
    </submittedName>
</protein>
<reference evidence="1" key="1">
    <citation type="submission" date="2022-01" db="EMBL/GenBank/DDBJ databases">
        <authorList>
            <person name="King R."/>
        </authorList>
    </citation>
    <scope>NUCLEOTIDE SEQUENCE</scope>
</reference>
<accession>A0A9P0DEN6</accession>
<dbReference type="AlphaFoldDB" id="A0A9P0DEN6"/>
<name>A0A9P0DEN6_9CUCU</name>
<dbReference type="PANTHER" id="PTHR37162">
    <property type="entry name" value="HAT FAMILY DIMERISATION DOMAINCONTAINING PROTEIN-RELATED"/>
    <property type="match status" value="1"/>
</dbReference>
<keyword evidence="2" id="KW-1185">Reference proteome</keyword>
<sequence>MRLAGFIAEHNLPIRLMEHIPNIVKRICPDSEIAQAIKCSRTKITSVIKNVTGDEGKLQLINILRTNKCSLIADESTNRSCSKHLCLVARVVVTFNVKDYFLALLPIREATGAAHIPN</sequence>
<proteinExistence type="predicted"/>
<evidence type="ECO:0000313" key="1">
    <source>
        <dbReference type="EMBL" id="CAH1115353.1"/>
    </source>
</evidence>
<dbReference type="EMBL" id="OV651821">
    <property type="protein sequence ID" value="CAH1115353.1"/>
    <property type="molecule type" value="Genomic_DNA"/>
</dbReference>
<gene>
    <name evidence="1" type="ORF">PSYICH_LOCUS14944</name>
</gene>
<evidence type="ECO:0000313" key="2">
    <source>
        <dbReference type="Proteomes" id="UP001153636"/>
    </source>
</evidence>
<dbReference type="Proteomes" id="UP001153636">
    <property type="component" value="Chromosome 9"/>
</dbReference>
<dbReference type="OrthoDB" id="6772367at2759"/>